<sequence>MRNQEIRIGMTLMVLIVGVVTVMTRSVVESTQTPTADELAEMTAI</sequence>
<organism evidence="1">
    <name type="scientific">marine metagenome</name>
    <dbReference type="NCBI Taxonomy" id="408172"/>
    <lineage>
        <taxon>unclassified sequences</taxon>
        <taxon>metagenomes</taxon>
        <taxon>ecological metagenomes</taxon>
    </lineage>
</organism>
<accession>A0A383C2Z2</accession>
<gene>
    <name evidence="1" type="ORF">METZ01_LOCUS479408</name>
</gene>
<dbReference type="EMBL" id="UINC01205398">
    <property type="protein sequence ID" value="SVE26554.1"/>
    <property type="molecule type" value="Genomic_DNA"/>
</dbReference>
<feature type="non-terminal residue" evidence="1">
    <location>
        <position position="45"/>
    </location>
</feature>
<dbReference type="AlphaFoldDB" id="A0A383C2Z2"/>
<reference evidence="1" key="1">
    <citation type="submission" date="2018-05" db="EMBL/GenBank/DDBJ databases">
        <authorList>
            <person name="Lanie J.A."/>
            <person name="Ng W.-L."/>
            <person name="Kazmierczak K.M."/>
            <person name="Andrzejewski T.M."/>
            <person name="Davidsen T.M."/>
            <person name="Wayne K.J."/>
            <person name="Tettelin H."/>
            <person name="Glass J.I."/>
            <person name="Rusch D."/>
            <person name="Podicherti R."/>
            <person name="Tsui H.-C.T."/>
            <person name="Winkler M.E."/>
        </authorList>
    </citation>
    <scope>NUCLEOTIDE SEQUENCE</scope>
</reference>
<name>A0A383C2Z2_9ZZZZ</name>
<evidence type="ECO:0000313" key="1">
    <source>
        <dbReference type="EMBL" id="SVE26554.1"/>
    </source>
</evidence>
<proteinExistence type="predicted"/>
<protein>
    <submittedName>
        <fullName evidence="1">Uncharacterized protein</fullName>
    </submittedName>
</protein>